<sequence length="115" mass="12722">MRFIVQILTNGLAIFLAAYLVPGIVFTGDILTLLIAGLILGLINFFIKPILKLISAPLIILTLGFFTLVINMGLLWILDYLVKELTITGLWTFFWGALVISAVNVFVGLTIKRKV</sequence>
<keyword evidence="1" id="KW-1133">Transmembrane helix</keyword>
<dbReference type="EMBL" id="MHNC01000014">
    <property type="protein sequence ID" value="OGZ38935.1"/>
    <property type="molecule type" value="Genomic_DNA"/>
</dbReference>
<proteinExistence type="predicted"/>
<evidence type="ECO:0000313" key="2">
    <source>
        <dbReference type="EMBL" id="OGZ38935.1"/>
    </source>
</evidence>
<feature type="transmembrane region" description="Helical" evidence="1">
    <location>
        <begin position="7"/>
        <end position="24"/>
    </location>
</feature>
<keyword evidence="1" id="KW-0812">Transmembrane</keyword>
<comment type="caution">
    <text evidence="2">The sequence shown here is derived from an EMBL/GenBank/DDBJ whole genome shotgun (WGS) entry which is preliminary data.</text>
</comment>
<dbReference type="Pfam" id="PF04020">
    <property type="entry name" value="Phage_holin_4_2"/>
    <property type="match status" value="1"/>
</dbReference>
<evidence type="ECO:0000256" key="1">
    <source>
        <dbReference type="SAM" id="Phobius"/>
    </source>
</evidence>
<feature type="transmembrane region" description="Helical" evidence="1">
    <location>
        <begin position="59"/>
        <end position="78"/>
    </location>
</feature>
<name>A0A1G2FLI9_9BACT</name>
<dbReference type="PANTHER" id="PTHR37309:SF1">
    <property type="entry name" value="SLR0284 PROTEIN"/>
    <property type="match status" value="1"/>
</dbReference>
<keyword evidence="1" id="KW-0472">Membrane</keyword>
<feature type="transmembrane region" description="Helical" evidence="1">
    <location>
        <begin position="30"/>
        <end position="47"/>
    </location>
</feature>
<evidence type="ECO:0008006" key="4">
    <source>
        <dbReference type="Google" id="ProtNLM"/>
    </source>
</evidence>
<protein>
    <recommendedName>
        <fullName evidence="4">Phage holin family protein</fullName>
    </recommendedName>
</protein>
<organism evidence="2 3">
    <name type="scientific">Candidatus Portnoybacteria bacterium RIFCSPHIGHO2_12_FULL_40_11</name>
    <dbReference type="NCBI Taxonomy" id="1801998"/>
    <lineage>
        <taxon>Bacteria</taxon>
        <taxon>Candidatus Portnoyibacteriota</taxon>
    </lineage>
</organism>
<evidence type="ECO:0000313" key="3">
    <source>
        <dbReference type="Proteomes" id="UP000177247"/>
    </source>
</evidence>
<feature type="transmembrane region" description="Helical" evidence="1">
    <location>
        <begin position="90"/>
        <end position="111"/>
    </location>
</feature>
<gene>
    <name evidence="2" type="ORF">A3E90_03030</name>
</gene>
<dbReference type="PANTHER" id="PTHR37309">
    <property type="entry name" value="SLR0284 PROTEIN"/>
    <property type="match status" value="1"/>
</dbReference>
<accession>A0A1G2FLI9</accession>
<dbReference type="Proteomes" id="UP000177247">
    <property type="component" value="Unassembled WGS sequence"/>
</dbReference>
<reference evidence="2 3" key="1">
    <citation type="journal article" date="2016" name="Nat. Commun.">
        <title>Thousands of microbial genomes shed light on interconnected biogeochemical processes in an aquifer system.</title>
        <authorList>
            <person name="Anantharaman K."/>
            <person name="Brown C.T."/>
            <person name="Hug L.A."/>
            <person name="Sharon I."/>
            <person name="Castelle C.J."/>
            <person name="Probst A.J."/>
            <person name="Thomas B.C."/>
            <person name="Singh A."/>
            <person name="Wilkins M.J."/>
            <person name="Karaoz U."/>
            <person name="Brodie E.L."/>
            <person name="Williams K.H."/>
            <person name="Hubbard S.S."/>
            <person name="Banfield J.F."/>
        </authorList>
    </citation>
    <scope>NUCLEOTIDE SEQUENCE [LARGE SCALE GENOMIC DNA]</scope>
</reference>
<dbReference type="InterPro" id="IPR007165">
    <property type="entry name" value="Phage_holin_4_2"/>
</dbReference>
<dbReference type="AlphaFoldDB" id="A0A1G2FLI9"/>